<dbReference type="Gene3D" id="2.120.10.30">
    <property type="entry name" value="TolB, C-terminal domain"/>
    <property type="match status" value="1"/>
</dbReference>
<dbReference type="EMBL" id="JACJTU010000022">
    <property type="protein sequence ID" value="MBD2736585.1"/>
    <property type="molecule type" value="Genomic_DNA"/>
</dbReference>
<evidence type="ECO:0000256" key="2">
    <source>
        <dbReference type="ARBA" id="ARBA00022737"/>
    </source>
</evidence>
<dbReference type="PANTHER" id="PTHR19328:SF13">
    <property type="entry name" value="HIPL1 PROTEIN"/>
    <property type="match status" value="1"/>
</dbReference>
<dbReference type="Pfam" id="PF07995">
    <property type="entry name" value="GSDH"/>
    <property type="match status" value="1"/>
</dbReference>
<proteinExistence type="predicted"/>
<dbReference type="InterPro" id="IPR038081">
    <property type="entry name" value="CalX-like_sf"/>
</dbReference>
<dbReference type="InterPro" id="IPR011042">
    <property type="entry name" value="6-blade_b-propeller_TolB-like"/>
</dbReference>
<dbReference type="SUPFAM" id="SSF141072">
    <property type="entry name" value="CalX-like"/>
    <property type="match status" value="1"/>
</dbReference>
<evidence type="ECO:0000313" key="6">
    <source>
        <dbReference type="EMBL" id="MBD2736585.1"/>
    </source>
</evidence>
<evidence type="ECO:0000313" key="7">
    <source>
        <dbReference type="Proteomes" id="UP000637383"/>
    </source>
</evidence>
<evidence type="ECO:0000256" key="3">
    <source>
        <dbReference type="ARBA" id="ARBA00022837"/>
    </source>
</evidence>
<dbReference type="InterPro" id="IPR012938">
    <property type="entry name" value="Glc/Sorbosone_DH"/>
</dbReference>
<dbReference type="Gene3D" id="3.90.182.10">
    <property type="entry name" value="Toxin - Anthrax Protective Antigen,domain 1"/>
    <property type="match status" value="2"/>
</dbReference>
<evidence type="ECO:0000259" key="5">
    <source>
        <dbReference type="PROSITE" id="PS51820"/>
    </source>
</evidence>
<evidence type="ECO:0000256" key="4">
    <source>
        <dbReference type="SAM" id="MobiDB-lite"/>
    </source>
</evidence>
<comment type="caution">
    <text evidence="6">The sequence shown here is derived from an EMBL/GenBank/DDBJ whole genome shotgun (WGS) entry which is preliminary data.</text>
</comment>
<dbReference type="Pfam" id="PF03160">
    <property type="entry name" value="Calx-beta"/>
    <property type="match status" value="2"/>
</dbReference>
<dbReference type="RefSeq" id="WP_190957202.1">
    <property type="nucleotide sequence ID" value="NZ_JACJTU010000022.1"/>
</dbReference>
<organism evidence="6 7">
    <name type="scientific">Nostoc paludosum FACHB-159</name>
    <dbReference type="NCBI Taxonomy" id="2692908"/>
    <lineage>
        <taxon>Bacteria</taxon>
        <taxon>Bacillati</taxon>
        <taxon>Cyanobacteriota</taxon>
        <taxon>Cyanophyceae</taxon>
        <taxon>Nostocales</taxon>
        <taxon>Nostocaceae</taxon>
        <taxon>Nostoc</taxon>
    </lineage>
</organism>
<keyword evidence="1" id="KW-0732">Signal</keyword>
<dbReference type="Gene3D" id="2.60.40.2030">
    <property type="match status" value="2"/>
</dbReference>
<dbReference type="PROSITE" id="PS51820">
    <property type="entry name" value="PA14"/>
    <property type="match status" value="3"/>
</dbReference>
<dbReference type="SMART" id="SM00237">
    <property type="entry name" value="Calx_beta"/>
    <property type="match status" value="2"/>
</dbReference>
<dbReference type="Gene3D" id="2.60.120.380">
    <property type="match status" value="1"/>
</dbReference>
<protein>
    <submittedName>
        <fullName evidence="6">PQQ-dependent sugar dehydrogenase</fullName>
    </submittedName>
</protein>
<dbReference type="InterPro" id="IPR037524">
    <property type="entry name" value="PA14/GLEYA"/>
</dbReference>
<feature type="domain" description="PA14" evidence="5">
    <location>
        <begin position="339"/>
        <end position="476"/>
    </location>
</feature>
<dbReference type="InterPro" id="IPR011658">
    <property type="entry name" value="PA14_dom"/>
</dbReference>
<feature type="region of interest" description="Disordered" evidence="4">
    <location>
        <begin position="801"/>
        <end position="822"/>
    </location>
</feature>
<sequence length="1164" mass="125593">MDNLQNQNNPLSSTSTSTPISGQSSLAALDQAQPSLLGGSSNLISQGNGLKAEYFDNADFTNLKLTRTDSTVNFLWGNGSPDALIGADTFSVRWTGQVEAKYSETYNFYTRSDDGVRLWVNNQLVIDKFVNQSPTEYTGSLALVAGQKYDIKLEYFDNTYSALSQLSWSSNSQAKEIIPQSQLYTPVSTPVGNGNGLKAEYFDNADFTNLKLTRTDSTVNFLWGSGSPDPLIGADTFSARWTGQVQAKYSETYNFYTRSDDGVRLWVNNQLLIDKFVNQSATEYSGSIALVAGQKYDIKLEYFDNAYSAVSQLSWSSNSQAKEIIPQSQLYSQVSAPVNNGNGLKGEYFDNADFTNLKLTRTDGTVNFLWGSGSPDPLIGADTFSVRWTGQVQAKYSETYNFYTRSDDGVRLWVNNQLLIDKFVNQSATEYSGSIALVAGQKYDIKLEYFDNAYSAVSQLSWSSNSQAKEIIPQSQLYSSVLPTTITLSTSPTSVNEGDGNVTVSVLRSGDLSGTSSIQYATLSNTATAGDDYANGGEEIGGTLTFAPGESSKQIVIPIFDDLLAESDENFSVAIDQPEGATLGIQRTLGITIKDNDSQGLNFTQPVVNENAGTATVTVTRNNASAAASVNYTTADGAAKAGSDYVAVAGTLNFAVGETSKNISITLKDDSVTEADEAFILKFSNAVGVLLPITQTTVTIADNDLGDFQRKTVVSGLTTPIDFGWSANDDLMFIAQKDGVVKVFNTGTGVLESKPFIDISSQVNNVSDRGLLSLAVHPDFGKTPNGKNYVYLLFTYDPVETNKNDPKNNPNSTLDDPDKRGNRAARLIRVTADPNTGYKTAIAGSAVILVGKNSVWDYISRPDKDSTFVDPNDETKNEAPSGILNKTTGKLFANADEYVKALKTGNILNVQDFAATDSATHSGGSVRFGNDGTLFVSFGDGTSYNRADIRAARVQDIDNLSGKILHIDAITGQGLASNPFYNGDPNSNRSKVYDLGLRNPFRFTVNQNTNVPFIGDVGWYKWEEVNVGGPGKNFGWPFYEGGVGPDGKLINIKQNAYSNLDIAKEFYDSTSVTAPIYAYDHLTGSTSVGVGTFYSGGSFNNALMIFNPSKGSITALTLDNQNKVIGTTQFASDLGAPVSVQAGDDGKLYYADLISGKIDSWTPV</sequence>
<feature type="region of interest" description="Disordered" evidence="4">
    <location>
        <begin position="1"/>
        <end position="23"/>
    </location>
</feature>
<keyword evidence="2" id="KW-0677">Repeat</keyword>
<name>A0ABR8KC16_9NOSO</name>
<keyword evidence="3" id="KW-0106">Calcium</keyword>
<keyword evidence="7" id="KW-1185">Reference proteome</keyword>
<dbReference type="SMART" id="SM00758">
    <property type="entry name" value="PA14"/>
    <property type="match status" value="3"/>
</dbReference>
<reference evidence="6 7" key="1">
    <citation type="journal article" date="2020" name="ISME J.">
        <title>Comparative genomics reveals insights into cyanobacterial evolution and habitat adaptation.</title>
        <authorList>
            <person name="Chen M.Y."/>
            <person name="Teng W.K."/>
            <person name="Zhao L."/>
            <person name="Hu C.X."/>
            <person name="Zhou Y.K."/>
            <person name="Han B.P."/>
            <person name="Song L.R."/>
            <person name="Shu W.S."/>
        </authorList>
    </citation>
    <scope>NUCLEOTIDE SEQUENCE [LARGE SCALE GENOMIC DNA]</scope>
    <source>
        <strain evidence="6 7">FACHB-159</strain>
    </source>
</reference>
<feature type="domain" description="PA14" evidence="5">
    <location>
        <begin position="192"/>
        <end position="329"/>
    </location>
</feature>
<feature type="domain" description="PA14" evidence="5">
    <location>
        <begin position="45"/>
        <end position="182"/>
    </location>
</feature>
<dbReference type="SUPFAM" id="SSF56988">
    <property type="entry name" value="Anthrax protective antigen"/>
    <property type="match status" value="3"/>
</dbReference>
<dbReference type="InterPro" id="IPR003644">
    <property type="entry name" value="Calx_beta"/>
</dbReference>
<dbReference type="InterPro" id="IPR011041">
    <property type="entry name" value="Quinoprot_gluc/sorb_DH_b-prop"/>
</dbReference>
<dbReference type="Proteomes" id="UP000637383">
    <property type="component" value="Unassembled WGS sequence"/>
</dbReference>
<dbReference type="Pfam" id="PF07691">
    <property type="entry name" value="PA14"/>
    <property type="match status" value="3"/>
</dbReference>
<gene>
    <name evidence="6" type="ORF">H6H03_22295</name>
</gene>
<evidence type="ECO:0000256" key="1">
    <source>
        <dbReference type="ARBA" id="ARBA00022729"/>
    </source>
</evidence>
<dbReference type="PANTHER" id="PTHR19328">
    <property type="entry name" value="HEDGEHOG-INTERACTING PROTEIN"/>
    <property type="match status" value="1"/>
</dbReference>
<dbReference type="SUPFAM" id="SSF50952">
    <property type="entry name" value="Soluble quinoprotein glucose dehydrogenase"/>
    <property type="match status" value="1"/>
</dbReference>
<accession>A0ABR8KC16</accession>